<gene>
    <name evidence="1" type="ORF">I8J29_24800</name>
</gene>
<dbReference type="Proteomes" id="UP000670947">
    <property type="component" value="Unassembled WGS sequence"/>
</dbReference>
<dbReference type="EMBL" id="JAGGDJ010000033">
    <property type="protein sequence ID" value="MBO7747410.1"/>
    <property type="molecule type" value="Genomic_DNA"/>
</dbReference>
<evidence type="ECO:0008006" key="3">
    <source>
        <dbReference type="Google" id="ProtNLM"/>
    </source>
</evidence>
<reference evidence="1 2" key="1">
    <citation type="submission" date="2021-03" db="EMBL/GenBank/DDBJ databases">
        <title>Paenibacillus artemisicola MWE-103 whole genome sequence.</title>
        <authorList>
            <person name="Ham Y.J."/>
        </authorList>
    </citation>
    <scope>NUCLEOTIDE SEQUENCE [LARGE SCALE GENOMIC DNA]</scope>
    <source>
        <strain evidence="1 2">MWE-103</strain>
    </source>
</reference>
<comment type="caution">
    <text evidence="1">The sequence shown here is derived from an EMBL/GenBank/DDBJ whole genome shotgun (WGS) entry which is preliminary data.</text>
</comment>
<sequence>MENKTHEGNYKGTTHMKAKNQDMAFVNDVLEDAKSVTNYSSVKKKTDK</sequence>
<proteinExistence type="predicted"/>
<name>A0ABS3WGH8_9BACL</name>
<organism evidence="1 2">
    <name type="scientific">Paenibacillus artemisiicola</name>
    <dbReference type="NCBI Taxonomy" id="1172618"/>
    <lineage>
        <taxon>Bacteria</taxon>
        <taxon>Bacillati</taxon>
        <taxon>Bacillota</taxon>
        <taxon>Bacilli</taxon>
        <taxon>Bacillales</taxon>
        <taxon>Paenibacillaceae</taxon>
        <taxon>Paenibacillus</taxon>
    </lineage>
</organism>
<evidence type="ECO:0000313" key="2">
    <source>
        <dbReference type="Proteomes" id="UP000670947"/>
    </source>
</evidence>
<evidence type="ECO:0000313" key="1">
    <source>
        <dbReference type="EMBL" id="MBO7747410.1"/>
    </source>
</evidence>
<protein>
    <recommendedName>
        <fullName evidence="3">YfhE-like protein</fullName>
    </recommendedName>
</protein>
<keyword evidence="2" id="KW-1185">Reference proteome</keyword>
<accession>A0ABS3WGH8</accession>
<dbReference type="RefSeq" id="WP_177222212.1">
    <property type="nucleotide sequence ID" value="NZ_JAGGDJ010000033.1"/>
</dbReference>